<keyword evidence="3" id="KW-1185">Reference proteome</keyword>
<dbReference type="PANTHER" id="PTHR36503">
    <property type="entry name" value="BLR2520 PROTEIN"/>
    <property type="match status" value="1"/>
</dbReference>
<dbReference type="OrthoDB" id="9798430at2"/>
<dbReference type="Proteomes" id="UP000321085">
    <property type="component" value="Unassembled WGS sequence"/>
</dbReference>
<comment type="caution">
    <text evidence="2">The sequence shown here is derived from an EMBL/GenBank/DDBJ whole genome shotgun (WGS) entry which is preliminary data.</text>
</comment>
<reference evidence="2 3" key="1">
    <citation type="submission" date="2019-07" db="EMBL/GenBank/DDBJ databases">
        <title>Whole genome shotgun sequence of Microvirga aerophila NBRC 106136.</title>
        <authorList>
            <person name="Hosoyama A."/>
            <person name="Uohara A."/>
            <person name="Ohji S."/>
            <person name="Ichikawa N."/>
        </authorList>
    </citation>
    <scope>NUCLEOTIDE SEQUENCE [LARGE SCALE GENOMIC DNA]</scope>
    <source>
        <strain evidence="2 3">NBRC 106136</strain>
    </source>
</reference>
<dbReference type="InterPro" id="IPR029068">
    <property type="entry name" value="Glyas_Bleomycin-R_OHBP_Dase"/>
</dbReference>
<feature type="domain" description="VOC" evidence="1">
    <location>
        <begin position="4"/>
        <end position="126"/>
    </location>
</feature>
<dbReference type="CDD" id="cd07251">
    <property type="entry name" value="VOC_like"/>
    <property type="match status" value="1"/>
</dbReference>
<evidence type="ECO:0000313" key="2">
    <source>
        <dbReference type="EMBL" id="GEO15911.1"/>
    </source>
</evidence>
<gene>
    <name evidence="2" type="ORF">MAE02_36070</name>
</gene>
<name>A0A512BVC5_9HYPH</name>
<dbReference type="PANTHER" id="PTHR36503:SF1">
    <property type="entry name" value="BLR2520 PROTEIN"/>
    <property type="match status" value="1"/>
</dbReference>
<dbReference type="PROSITE" id="PS51819">
    <property type="entry name" value="VOC"/>
    <property type="match status" value="1"/>
</dbReference>
<dbReference type="Pfam" id="PF00903">
    <property type="entry name" value="Glyoxalase"/>
    <property type="match status" value="1"/>
</dbReference>
<dbReference type="SUPFAM" id="SSF54593">
    <property type="entry name" value="Glyoxalase/Bleomycin resistance protein/Dihydroxybiphenyl dioxygenase"/>
    <property type="match status" value="1"/>
</dbReference>
<dbReference type="AlphaFoldDB" id="A0A512BVC5"/>
<evidence type="ECO:0000313" key="3">
    <source>
        <dbReference type="Proteomes" id="UP000321085"/>
    </source>
</evidence>
<proteinExistence type="predicted"/>
<dbReference type="EMBL" id="BJYU01000051">
    <property type="protein sequence ID" value="GEO15911.1"/>
    <property type="molecule type" value="Genomic_DNA"/>
</dbReference>
<dbReference type="RefSeq" id="WP_114188082.1">
    <property type="nucleotide sequence ID" value="NZ_BJYU01000051.1"/>
</dbReference>
<dbReference type="InterPro" id="IPR037523">
    <property type="entry name" value="VOC_core"/>
</dbReference>
<protein>
    <recommendedName>
        <fullName evidence="1">VOC domain-containing protein</fullName>
    </recommendedName>
</protein>
<dbReference type="Gene3D" id="3.10.180.10">
    <property type="entry name" value="2,3-Dihydroxybiphenyl 1,2-Dioxygenase, domain 1"/>
    <property type="match status" value="1"/>
</dbReference>
<dbReference type="InterPro" id="IPR004360">
    <property type="entry name" value="Glyas_Fos-R_dOase_dom"/>
</dbReference>
<organism evidence="2 3">
    <name type="scientific">Microvirga aerophila</name>
    <dbReference type="NCBI Taxonomy" id="670291"/>
    <lineage>
        <taxon>Bacteria</taxon>
        <taxon>Pseudomonadati</taxon>
        <taxon>Pseudomonadota</taxon>
        <taxon>Alphaproteobacteria</taxon>
        <taxon>Hyphomicrobiales</taxon>
        <taxon>Methylobacteriaceae</taxon>
        <taxon>Microvirga</taxon>
    </lineage>
</organism>
<evidence type="ECO:0000259" key="1">
    <source>
        <dbReference type="PROSITE" id="PS51819"/>
    </source>
</evidence>
<accession>A0A512BVC5</accession>
<sequence>MQPRITLVTLGVTDLPRSRAFYEAWGWTASSASQEGVAFFQANGLALALFGRADLAKDAGVEDQPTGFAAISLAYNAHTKDEADEVFARALQAGARAVKPLQDVFWGGYSGYFADPDGHLWEVAWNPSFPLDEQGHMFLPDSLK</sequence>